<name>A0AAF0F0L7_9BASI</name>
<proteinExistence type="inferred from homology"/>
<keyword evidence="3" id="KW-1185">Reference proteome</keyword>
<organism evidence="2 3">
    <name type="scientific">Malassezia japonica</name>
    <dbReference type="NCBI Taxonomy" id="223818"/>
    <lineage>
        <taxon>Eukaryota</taxon>
        <taxon>Fungi</taxon>
        <taxon>Dikarya</taxon>
        <taxon>Basidiomycota</taxon>
        <taxon>Ustilaginomycotina</taxon>
        <taxon>Malasseziomycetes</taxon>
        <taxon>Malasseziales</taxon>
        <taxon>Malasseziaceae</taxon>
        <taxon>Malassezia</taxon>
    </lineage>
</organism>
<dbReference type="GO" id="GO:0016192">
    <property type="term" value="P:vesicle-mediated transport"/>
    <property type="evidence" value="ECO:0007669"/>
    <property type="project" value="InterPro"/>
</dbReference>
<dbReference type="InterPro" id="IPR043127">
    <property type="entry name" value="Sec-1-like_dom3a"/>
</dbReference>
<gene>
    <name evidence="2" type="primary">VPS33</name>
    <name evidence="2" type="ORF">MJAP1_000593</name>
</gene>
<dbReference type="Pfam" id="PF00995">
    <property type="entry name" value="Sec1"/>
    <property type="match status" value="1"/>
</dbReference>
<dbReference type="RefSeq" id="XP_060120543.1">
    <property type="nucleotide sequence ID" value="XM_060264560.1"/>
</dbReference>
<comment type="similarity">
    <text evidence="1">Belongs to the STXBP/unc-18/SEC1 family.</text>
</comment>
<dbReference type="EMBL" id="CP119958">
    <property type="protein sequence ID" value="WFD37646.1"/>
    <property type="molecule type" value="Genomic_DNA"/>
</dbReference>
<dbReference type="PANTHER" id="PTHR11679">
    <property type="entry name" value="VESICLE PROTEIN SORTING-ASSOCIATED"/>
    <property type="match status" value="1"/>
</dbReference>
<dbReference type="InterPro" id="IPR027482">
    <property type="entry name" value="Sec1-like_dom2"/>
</dbReference>
<dbReference type="InterPro" id="IPR043155">
    <property type="entry name" value="VPS33_dom3b"/>
</dbReference>
<evidence type="ECO:0000313" key="3">
    <source>
        <dbReference type="Proteomes" id="UP001217754"/>
    </source>
</evidence>
<sequence>MDAGHSAWDGVDVAPLVRLAQDGFAQTLDSVSEAKTLLIDPTLAGPLGLISDVGALRQRGVDKMFWLEPAEPGDAKAISAPTRHLLYLCRPDVRWMRTLAAHFQADTAAHGETRQYAYSVAFVPHRTEPCLQYLRTHALLRHITIHDFGLEFNALGPDLISLEEEQEFARTFLYNDQTSLFRSAQALMTMQNTYGLFPRVVGKGDMANRLCDLLVRQRREHYASDPGNAALQTLSPQIDALIVLDRTVDLATPLSTQLTYEGLIDEVFGVENGFVEVDATWVGAAQQLVQGRASTPLNAAKRKVRLDGADDALFQAIQDDNFAIVGEKLHHVAKRISKGYEGRHNANTVEEIRSFVSRLGNLQSEHASLRLHTSMTEHLLNTTKTERFHRVLEIQQNLVAGIQLAQQLTAIEELLYLQAPPLTVLRLVCLASVVGANIRPKWLETFKTGVVHMYGFEYLSLLLHLEQLGLLCATPAPAKGVKVSRFGDLHKPLRLIDDEVDERAPSDVSYVFSGYAPLSVRLVQTICQHQQVLLARKKARDVLPAAARIAGWRSVDEAVVHWPGASFDFVQEAEQRTAPLGEGQVKTTVVFFLGGVTYAEIAALRLMSSQQRDRRFLIATTSVVNGNSLLSQLSDVPLPS</sequence>
<dbReference type="InterPro" id="IPR001619">
    <property type="entry name" value="Sec1-like"/>
</dbReference>
<dbReference type="InterPro" id="IPR043154">
    <property type="entry name" value="Sec-1-like_dom1"/>
</dbReference>
<evidence type="ECO:0000256" key="1">
    <source>
        <dbReference type="ARBA" id="ARBA00009884"/>
    </source>
</evidence>
<dbReference type="Gene3D" id="3.40.50.2060">
    <property type="match status" value="1"/>
</dbReference>
<dbReference type="Proteomes" id="UP001217754">
    <property type="component" value="Chromosome 1"/>
</dbReference>
<dbReference type="SUPFAM" id="SSF56815">
    <property type="entry name" value="Sec1/munc18-like (SM) proteins"/>
    <property type="match status" value="1"/>
</dbReference>
<dbReference type="InterPro" id="IPR036045">
    <property type="entry name" value="Sec1-like_sf"/>
</dbReference>
<evidence type="ECO:0000313" key="2">
    <source>
        <dbReference type="EMBL" id="WFD37646.1"/>
    </source>
</evidence>
<reference evidence="2" key="1">
    <citation type="submission" date="2023-03" db="EMBL/GenBank/DDBJ databases">
        <title>Mating type loci evolution in Malassezia.</title>
        <authorList>
            <person name="Coelho M.A."/>
        </authorList>
    </citation>
    <scope>NUCLEOTIDE SEQUENCE</scope>
    <source>
        <strain evidence="2">CBS 9431</strain>
    </source>
</reference>
<dbReference type="Gene3D" id="3.40.50.1910">
    <property type="match status" value="1"/>
</dbReference>
<dbReference type="GeneID" id="85224242"/>
<dbReference type="Gene3D" id="1.25.40.850">
    <property type="match status" value="1"/>
</dbReference>
<protein>
    <submittedName>
        <fullName evidence="2">Vacuolar protein-sorting-associated protein 33</fullName>
    </submittedName>
</protein>
<dbReference type="AlphaFoldDB" id="A0AAF0F0L7"/>
<accession>A0AAF0F0L7</accession>
<dbReference type="Gene3D" id="3.90.830.10">
    <property type="entry name" value="Syntaxin Binding Protein 1, Chain A, domain 2"/>
    <property type="match status" value="1"/>
</dbReference>